<reference evidence="1" key="1">
    <citation type="journal article" date="2021" name="Proc. Natl. Acad. Sci. U.S.A.">
        <title>A Catalog of Tens of Thousands of Viruses from Human Metagenomes Reveals Hidden Associations with Chronic Diseases.</title>
        <authorList>
            <person name="Tisza M.J."/>
            <person name="Buck C.B."/>
        </authorList>
    </citation>
    <scope>NUCLEOTIDE SEQUENCE</scope>
    <source>
        <strain evidence="1">Cttdo1</strain>
    </source>
</reference>
<evidence type="ECO:0000313" key="1">
    <source>
        <dbReference type="EMBL" id="DAD67482.1"/>
    </source>
</evidence>
<dbReference type="EMBL" id="BK014678">
    <property type="protein sequence ID" value="DAD67482.1"/>
    <property type="molecule type" value="Genomic_DNA"/>
</dbReference>
<accession>A0A8S5LBZ5</accession>
<name>A0A8S5LBZ5_9CAUD</name>
<proteinExistence type="predicted"/>
<protein>
    <submittedName>
        <fullName evidence="1">Uncharacterized protein</fullName>
    </submittedName>
</protein>
<sequence>MVGIKERLPNPLLTQVIQPRRSVRNNCRE</sequence>
<organism evidence="1">
    <name type="scientific">Siphoviridae sp. cttdo1</name>
    <dbReference type="NCBI Taxonomy" id="2823606"/>
    <lineage>
        <taxon>Viruses</taxon>
        <taxon>Duplodnaviria</taxon>
        <taxon>Heunggongvirae</taxon>
        <taxon>Uroviricota</taxon>
        <taxon>Caudoviricetes</taxon>
    </lineage>
</organism>